<keyword evidence="5 6" id="KW-0472">Membrane</keyword>
<evidence type="ECO:0000256" key="5">
    <source>
        <dbReference type="ARBA" id="ARBA00023136"/>
    </source>
</evidence>
<feature type="transmembrane region" description="Helical" evidence="6">
    <location>
        <begin position="341"/>
        <end position="361"/>
    </location>
</feature>
<dbReference type="GO" id="GO:0022857">
    <property type="term" value="F:transmembrane transporter activity"/>
    <property type="evidence" value="ECO:0007669"/>
    <property type="project" value="InterPro"/>
</dbReference>
<feature type="transmembrane region" description="Helical" evidence="6">
    <location>
        <begin position="273"/>
        <end position="296"/>
    </location>
</feature>
<dbReference type="InterPro" id="IPR036259">
    <property type="entry name" value="MFS_trans_sf"/>
</dbReference>
<evidence type="ECO:0000256" key="2">
    <source>
        <dbReference type="ARBA" id="ARBA00022475"/>
    </source>
</evidence>
<dbReference type="CDD" id="cd17319">
    <property type="entry name" value="MFS_ExuT_GudP_like"/>
    <property type="match status" value="1"/>
</dbReference>
<evidence type="ECO:0000256" key="1">
    <source>
        <dbReference type="ARBA" id="ARBA00004651"/>
    </source>
</evidence>
<dbReference type="PIRSF" id="PIRSF002808">
    <property type="entry name" value="Hexose_phosphate_transp"/>
    <property type="match status" value="1"/>
</dbReference>
<dbReference type="InterPro" id="IPR011701">
    <property type="entry name" value="MFS"/>
</dbReference>
<dbReference type="InterPro" id="IPR050382">
    <property type="entry name" value="MFS_Na/Anion_cotransporter"/>
</dbReference>
<proteinExistence type="predicted"/>
<evidence type="ECO:0000313" key="9">
    <source>
        <dbReference type="Proteomes" id="UP000539111"/>
    </source>
</evidence>
<evidence type="ECO:0000259" key="7">
    <source>
        <dbReference type="PROSITE" id="PS50850"/>
    </source>
</evidence>
<keyword evidence="4 6" id="KW-1133">Transmembrane helix</keyword>
<feature type="transmembrane region" description="Helical" evidence="6">
    <location>
        <begin position="18"/>
        <end position="35"/>
    </location>
</feature>
<feature type="transmembrane region" description="Helical" evidence="6">
    <location>
        <begin position="317"/>
        <end position="335"/>
    </location>
</feature>
<keyword evidence="3 6" id="KW-0812">Transmembrane</keyword>
<feature type="domain" description="Major facilitator superfamily (MFS) profile" evidence="7">
    <location>
        <begin position="22"/>
        <end position="431"/>
    </location>
</feature>
<dbReference type="AlphaFoldDB" id="A0A7Z0ABQ1"/>
<evidence type="ECO:0000256" key="6">
    <source>
        <dbReference type="SAM" id="Phobius"/>
    </source>
</evidence>
<dbReference type="EMBL" id="JACBZP010000001">
    <property type="protein sequence ID" value="NYI67248.1"/>
    <property type="molecule type" value="Genomic_DNA"/>
</dbReference>
<organism evidence="8 9">
    <name type="scientific">Spelaeicoccus albus</name>
    <dbReference type="NCBI Taxonomy" id="1280376"/>
    <lineage>
        <taxon>Bacteria</taxon>
        <taxon>Bacillati</taxon>
        <taxon>Actinomycetota</taxon>
        <taxon>Actinomycetes</taxon>
        <taxon>Micrococcales</taxon>
        <taxon>Brevibacteriaceae</taxon>
        <taxon>Spelaeicoccus</taxon>
    </lineage>
</organism>
<dbReference type="PANTHER" id="PTHR11662">
    <property type="entry name" value="SOLUTE CARRIER FAMILY 17"/>
    <property type="match status" value="1"/>
</dbReference>
<comment type="caution">
    <text evidence="8">The sequence shown here is derived from an EMBL/GenBank/DDBJ whole genome shotgun (WGS) entry which is preliminary data.</text>
</comment>
<accession>A0A7Z0ABQ1</accession>
<sequence length="450" mass="48438">MTDKLGRGADVAAPRQKVRYAILAWFLIGGIINYVDRSALSIAAPKMIDELSFSNVDIGILGSAFSWAYAIMQLPAGWLIDRYGVKIVFSAGLLVWSVAEFFTGFASMLWVFILLRLLLGVGESPCMPSSAKATSFWFPARERGFASSIWDSASKWAPAFAPALLTAIMLMFGWREMFAVTGVAGIIFAVIFYFFYKNPDKSRALKKPERDYIIAGGGGVEHTADTKTTTKEYLALFRFRATWGMMLGYFCTIWIWNIYLVFLPLYLLHAFDITLAQMGVLAGIPWIGGAVGELISGYITKTIAARGITSSFHSKRIVIAICAVAAGVCVVIVPFNHSLPVAIGLLTISLAFIASITGNAWGLAGDVAPASKVASLGGLQNFGGYFGGTFSPILAGFIVDSTGSYSLAFISGGIIAACAALCYLLILRKPISSEDWKKALKRNTVAGSAS</sequence>
<protein>
    <submittedName>
        <fullName evidence="8">Sugar phosphate permease</fullName>
    </submittedName>
</protein>
<feature type="transmembrane region" description="Helical" evidence="6">
    <location>
        <begin position="56"/>
        <end position="74"/>
    </location>
</feature>
<dbReference type="PANTHER" id="PTHR11662:SF399">
    <property type="entry name" value="FI19708P1-RELATED"/>
    <property type="match status" value="1"/>
</dbReference>
<feature type="transmembrane region" description="Helical" evidence="6">
    <location>
        <begin position="246"/>
        <end position="267"/>
    </location>
</feature>
<evidence type="ECO:0000256" key="4">
    <source>
        <dbReference type="ARBA" id="ARBA00022989"/>
    </source>
</evidence>
<name>A0A7Z0ABQ1_9MICO</name>
<comment type="subcellular location">
    <subcellularLocation>
        <location evidence="1">Cell membrane</location>
        <topology evidence="1">Multi-pass membrane protein</topology>
    </subcellularLocation>
</comment>
<dbReference type="Proteomes" id="UP000539111">
    <property type="component" value="Unassembled WGS sequence"/>
</dbReference>
<feature type="transmembrane region" description="Helical" evidence="6">
    <location>
        <begin position="405"/>
        <end position="427"/>
    </location>
</feature>
<dbReference type="RefSeq" id="WP_179427091.1">
    <property type="nucleotide sequence ID" value="NZ_JACBZP010000001.1"/>
</dbReference>
<evidence type="ECO:0000256" key="3">
    <source>
        <dbReference type="ARBA" id="ARBA00022692"/>
    </source>
</evidence>
<feature type="transmembrane region" description="Helical" evidence="6">
    <location>
        <begin position="382"/>
        <end position="399"/>
    </location>
</feature>
<keyword evidence="2" id="KW-1003">Cell membrane</keyword>
<dbReference type="Pfam" id="PF07690">
    <property type="entry name" value="MFS_1"/>
    <property type="match status" value="1"/>
</dbReference>
<dbReference type="InterPro" id="IPR000849">
    <property type="entry name" value="Sugar_P_transporter"/>
</dbReference>
<feature type="transmembrane region" description="Helical" evidence="6">
    <location>
        <begin position="94"/>
        <end position="119"/>
    </location>
</feature>
<feature type="transmembrane region" description="Helical" evidence="6">
    <location>
        <begin position="178"/>
        <end position="196"/>
    </location>
</feature>
<dbReference type="Gene3D" id="1.20.1250.20">
    <property type="entry name" value="MFS general substrate transporter like domains"/>
    <property type="match status" value="2"/>
</dbReference>
<reference evidence="8 9" key="1">
    <citation type="submission" date="2020-07" db="EMBL/GenBank/DDBJ databases">
        <title>Sequencing the genomes of 1000 actinobacteria strains.</title>
        <authorList>
            <person name="Klenk H.-P."/>
        </authorList>
    </citation>
    <scope>NUCLEOTIDE SEQUENCE [LARGE SCALE GENOMIC DNA]</scope>
    <source>
        <strain evidence="8 9">DSM 26341</strain>
    </source>
</reference>
<dbReference type="PROSITE" id="PS50850">
    <property type="entry name" value="MFS"/>
    <property type="match status" value="1"/>
</dbReference>
<dbReference type="GO" id="GO:0005886">
    <property type="term" value="C:plasma membrane"/>
    <property type="evidence" value="ECO:0007669"/>
    <property type="project" value="UniProtKB-SubCell"/>
</dbReference>
<dbReference type="SUPFAM" id="SSF103473">
    <property type="entry name" value="MFS general substrate transporter"/>
    <property type="match status" value="1"/>
</dbReference>
<gene>
    <name evidence="8" type="ORF">BJY26_001554</name>
</gene>
<dbReference type="InterPro" id="IPR020846">
    <property type="entry name" value="MFS_dom"/>
</dbReference>
<evidence type="ECO:0000313" key="8">
    <source>
        <dbReference type="EMBL" id="NYI67248.1"/>
    </source>
</evidence>
<keyword evidence="9" id="KW-1185">Reference proteome</keyword>